<dbReference type="KEGG" id="sgra:EX895_005257"/>
<dbReference type="GO" id="GO:0051083">
    <property type="term" value="P:'de novo' cotranslational protein folding"/>
    <property type="evidence" value="ECO:0007669"/>
    <property type="project" value="TreeGrafter"/>
</dbReference>
<dbReference type="InterPro" id="IPR038528">
    <property type="entry name" value="TEL2_C_sf"/>
</dbReference>
<comment type="caution">
    <text evidence="4">The sequence shown here is derived from an EMBL/GenBank/DDBJ whole genome shotgun (WGS) entry which is preliminary data.</text>
</comment>
<dbReference type="Gene3D" id="1.25.40.720">
    <property type="entry name" value="Telomere length regulation protein 2, C-terminal domain"/>
    <property type="match status" value="1"/>
</dbReference>
<evidence type="ECO:0000256" key="1">
    <source>
        <dbReference type="ARBA" id="ARBA00006133"/>
    </source>
</evidence>
<feature type="compositionally biased region" description="Low complexity" evidence="2">
    <location>
        <begin position="357"/>
        <end position="374"/>
    </location>
</feature>
<sequence>MDATQPADSRQLRHDFKEVTQGVRRFESAEEVFATFTAPLSQWTGEEGLPPSLRAYTRSSTAPASSSSSQSASIDVLLIEVIQEALLTRITVDWSSALDEVQFRDLINTWIFGPPTQPHKQGIIQQCSLRTISRLLPTKPHPLASALLEQLCVRALSLLSLASLLAAVTAEPNTARADVAWTETLRLLSSLPDRLANATEGKLPFTPHVWIERVLVSGLARCLASGMQNVQTRRLKDVVVRLEKMGYLGSGVHTEGSGFWVVFLRLAMEQRQQECLARAGLQLRSKLGSRLRMKLDLGLIETLQYLLVVSKRMPIGLVTSVERGKAGTEGSAFLGTVSQEGVAAVALILRTFVSSPPSGALSPGLIVTDSGSDSNDGDDEADPTSRTISAFKTLALSIAPQSPLLAWSWCVYLSSQLATDSLCTCLEATLSRWADTARIRRSLLTEELFLTTLIVCLLAAIPSDTSPASALPAIARSRTVLDGVSAHLEHSDATVRRLGMLVAELLSAKTTIEGSGKVLNFGSGIWNGAGEGREEARVLRALSDAWSHHVVAVGQVEKGWGADAIAEAVKVLGVIPLKDGGVGIREQDQIVVERRSKKASKPKTRRLPERVEPPSRMQESGRPARPLITMLDSDDETEGKELASSPPLKMFSHPQRSPSRQSVSSSSSSSDDSDSDVAPTDSNSIHRLAASLSGLSPTESNSLLSSQPSPLAPKSKSSRGQASEIDNFEANPESHAPQFHTKTATPVYVSQLSPLLRSASRSDIRLALHNAAPLIRRKSSTQLFGAEVGENAVDLCLTLVALHDNFGIKRFEAMRRDAVGALAAAVPRVVVGVLAEQSFGSQYSDVQRMSMWAGIVQSAVVLAQGHGGVDAEEQEEVGEVEQRADRVGAAVIRGAREVGEQRVPQMRRERQLQVKSTVSKGRGKLVQLQDSSTLGERATVADEQEWVTLAGALYIFPLIHRFLAYHSYRSSSSSSRRLGAGTSALFTPTTQALFLDTLTVLVSLAPGHTIEQASPSVLELLSALTTTTASETAPVTTCSALTLLALVLDRALNSHPAALLNAACARWLAGLVQFTQDVFAQLQQGQAAGEAGALAMKITARAAAVLLLIDRLEQARADEVRRLIGFVPA</sequence>
<gene>
    <name evidence="4" type="ORF">EX895_005257</name>
</gene>
<dbReference type="InterPro" id="IPR019337">
    <property type="entry name" value="Telomere_length_regulation_dom"/>
</dbReference>
<accession>A0A4U7KPF0</accession>
<feature type="region of interest" description="Disordered" evidence="2">
    <location>
        <begin position="695"/>
        <end position="723"/>
    </location>
</feature>
<evidence type="ECO:0000313" key="5">
    <source>
        <dbReference type="Proteomes" id="UP000306050"/>
    </source>
</evidence>
<dbReference type="Proteomes" id="UP000306050">
    <property type="component" value="Chromosome SGRAM_6"/>
</dbReference>
<proteinExistence type="inferred from homology"/>
<dbReference type="EMBL" id="SRRM01000019">
    <property type="protein sequence ID" value="TKY85717.1"/>
    <property type="molecule type" value="Genomic_DNA"/>
</dbReference>
<evidence type="ECO:0000256" key="2">
    <source>
        <dbReference type="SAM" id="MobiDB-lite"/>
    </source>
</evidence>
<dbReference type="PANTHER" id="PTHR15830:SF10">
    <property type="entry name" value="TELOMERE LENGTH REGULATION PROTEIN TEL2 HOMOLOG"/>
    <property type="match status" value="1"/>
</dbReference>
<dbReference type="PANTHER" id="PTHR15830">
    <property type="entry name" value="TELOMERE LENGTH REGULATION PROTEIN TEL2 FAMILY MEMBER"/>
    <property type="match status" value="1"/>
</dbReference>
<feature type="compositionally biased region" description="Low complexity" evidence="2">
    <location>
        <begin position="654"/>
        <end position="670"/>
    </location>
</feature>
<evidence type="ECO:0000259" key="3">
    <source>
        <dbReference type="Pfam" id="PF10193"/>
    </source>
</evidence>
<dbReference type="RefSeq" id="XP_029737702.1">
    <property type="nucleotide sequence ID" value="XM_029885850.1"/>
</dbReference>
<feature type="region of interest" description="Disordered" evidence="2">
    <location>
        <begin position="357"/>
        <end position="383"/>
    </location>
</feature>
<organism evidence="4 5">
    <name type="scientific">Sporisorium graminicola</name>
    <dbReference type="NCBI Taxonomy" id="280036"/>
    <lineage>
        <taxon>Eukaryota</taxon>
        <taxon>Fungi</taxon>
        <taxon>Dikarya</taxon>
        <taxon>Basidiomycota</taxon>
        <taxon>Ustilaginomycotina</taxon>
        <taxon>Ustilaginomycetes</taxon>
        <taxon>Ustilaginales</taxon>
        <taxon>Ustilaginaceae</taxon>
        <taxon>Sporisorium</taxon>
    </lineage>
</organism>
<comment type="similarity">
    <text evidence="1">Belongs to the TEL2 family.</text>
</comment>
<name>A0A4U7KPF0_9BASI</name>
<dbReference type="AlphaFoldDB" id="A0A4U7KPF0"/>
<feature type="domain" description="Telomere length regulation protein conserved" evidence="3">
    <location>
        <begin position="746"/>
        <end position="859"/>
    </location>
</feature>
<feature type="region of interest" description="Disordered" evidence="2">
    <location>
        <begin position="593"/>
        <end position="681"/>
    </location>
</feature>
<protein>
    <recommendedName>
        <fullName evidence="3">Telomere length regulation protein conserved domain-containing protein</fullName>
    </recommendedName>
</protein>
<dbReference type="GeneID" id="40728152"/>
<dbReference type="GO" id="GO:0042162">
    <property type="term" value="F:telomeric DNA binding"/>
    <property type="evidence" value="ECO:0007669"/>
    <property type="project" value="TreeGrafter"/>
</dbReference>
<keyword evidence="5" id="KW-1185">Reference proteome</keyword>
<feature type="compositionally biased region" description="Low complexity" evidence="2">
    <location>
        <begin position="700"/>
        <end position="715"/>
    </location>
</feature>
<reference evidence="4 5" key="1">
    <citation type="submission" date="2019-05" db="EMBL/GenBank/DDBJ databases">
        <title>Sporisorium graminicola CBS 10092 draft sequencing and annotation.</title>
        <authorList>
            <person name="Solano-Gonzalez S."/>
            <person name="Caddick M.X."/>
            <person name="Darby A."/>
        </authorList>
    </citation>
    <scope>NUCLEOTIDE SEQUENCE [LARGE SCALE GENOMIC DNA]</scope>
    <source>
        <strain evidence="4 5">CBS 10092</strain>
    </source>
</reference>
<dbReference type="Pfam" id="PF10193">
    <property type="entry name" value="Telomere_reg-2"/>
    <property type="match status" value="1"/>
</dbReference>
<dbReference type="GO" id="GO:0005829">
    <property type="term" value="C:cytosol"/>
    <property type="evidence" value="ECO:0007669"/>
    <property type="project" value="TreeGrafter"/>
</dbReference>
<dbReference type="GO" id="GO:0051879">
    <property type="term" value="F:Hsp90 protein binding"/>
    <property type="evidence" value="ECO:0007669"/>
    <property type="project" value="TreeGrafter"/>
</dbReference>
<evidence type="ECO:0000313" key="4">
    <source>
        <dbReference type="EMBL" id="TKY85717.1"/>
    </source>
</evidence>
<feature type="compositionally biased region" description="Basic residues" evidence="2">
    <location>
        <begin position="595"/>
        <end position="605"/>
    </location>
</feature>
<dbReference type="OrthoDB" id="10254187at2759"/>
<dbReference type="InterPro" id="IPR051970">
    <property type="entry name" value="TEL2_Regulation"/>
</dbReference>